<dbReference type="SMART" id="SM00980">
    <property type="entry name" value="THAP"/>
    <property type="match status" value="1"/>
</dbReference>
<evidence type="ECO:0000256" key="2">
    <source>
        <dbReference type="ARBA" id="ARBA00006177"/>
    </source>
</evidence>
<evidence type="ECO:0000256" key="9">
    <source>
        <dbReference type="ARBA" id="ARBA00023163"/>
    </source>
</evidence>
<organism evidence="14">
    <name type="scientific">Lygus hesperus</name>
    <name type="common">Western plant bug</name>
    <dbReference type="NCBI Taxonomy" id="30085"/>
    <lineage>
        <taxon>Eukaryota</taxon>
        <taxon>Metazoa</taxon>
        <taxon>Ecdysozoa</taxon>
        <taxon>Arthropoda</taxon>
        <taxon>Hexapoda</taxon>
        <taxon>Insecta</taxon>
        <taxon>Pterygota</taxon>
        <taxon>Neoptera</taxon>
        <taxon>Paraneoptera</taxon>
        <taxon>Hemiptera</taxon>
        <taxon>Heteroptera</taxon>
        <taxon>Panheteroptera</taxon>
        <taxon>Cimicomorpha</taxon>
        <taxon>Miridae</taxon>
        <taxon>Mirini</taxon>
        <taxon>Lygus</taxon>
    </lineage>
</organism>
<keyword evidence="5" id="KW-0862">Zinc</keyword>
<evidence type="ECO:0000313" key="14">
    <source>
        <dbReference type="EMBL" id="JAQ02051.1"/>
    </source>
</evidence>
<feature type="domain" description="THAP-type" evidence="13">
    <location>
        <begin position="31"/>
        <end position="134"/>
    </location>
</feature>
<evidence type="ECO:0000256" key="6">
    <source>
        <dbReference type="ARBA" id="ARBA00023015"/>
    </source>
</evidence>
<evidence type="ECO:0000259" key="13">
    <source>
        <dbReference type="PROSITE" id="PS50950"/>
    </source>
</evidence>
<dbReference type="AlphaFoldDB" id="A0A146L0D5"/>
<dbReference type="EMBL" id="GDHC01016578">
    <property type="protein sequence ID" value="JAQ02051.1"/>
    <property type="molecule type" value="Transcribed_RNA"/>
</dbReference>
<dbReference type="PANTHER" id="PTHR46600:SF1">
    <property type="entry name" value="THAP DOMAIN-CONTAINING PROTEIN 1"/>
    <property type="match status" value="1"/>
</dbReference>
<protein>
    <recommendedName>
        <fullName evidence="13">THAP-type domain-containing protein</fullName>
    </recommendedName>
</protein>
<gene>
    <name evidence="14" type="ORF">g.41352</name>
</gene>
<dbReference type="GO" id="GO:0005654">
    <property type="term" value="C:nucleoplasm"/>
    <property type="evidence" value="ECO:0007669"/>
    <property type="project" value="UniProtKB-SubCell"/>
</dbReference>
<sequence>MPDGEVCQIERGRPVLSKGAVPSIFPERLEMVASVCFVPHCKTGYNSEITKNKKEGIPNPPLYQFPRDPEMFSKWARQIKGRDRKPTVTDRICARHFQSECISRFFETKLSNGTVDRIERLRPCLKRGAIPTIFPNPPNRLIF</sequence>
<evidence type="ECO:0000256" key="11">
    <source>
        <dbReference type="ARBA" id="ARBA00023306"/>
    </source>
</evidence>
<evidence type="ECO:0000256" key="1">
    <source>
        <dbReference type="ARBA" id="ARBA00004642"/>
    </source>
</evidence>
<evidence type="ECO:0000256" key="8">
    <source>
        <dbReference type="ARBA" id="ARBA00023125"/>
    </source>
</evidence>
<keyword evidence="7" id="KW-0175">Coiled coil</keyword>
<reference evidence="14" key="1">
    <citation type="journal article" date="2016" name="Gigascience">
        <title>De novo construction of an expanded transcriptome assembly for the western tarnished plant bug, Lygus hesperus.</title>
        <authorList>
            <person name="Tassone E.E."/>
            <person name="Geib S.M."/>
            <person name="Hall B."/>
            <person name="Fabrick J.A."/>
            <person name="Brent C.S."/>
            <person name="Hull J.J."/>
        </authorList>
    </citation>
    <scope>NUCLEOTIDE SEQUENCE</scope>
</reference>
<keyword evidence="3" id="KW-0479">Metal-binding</keyword>
<keyword evidence="8 12" id="KW-0238">DNA-binding</keyword>
<dbReference type="InterPro" id="IPR006612">
    <property type="entry name" value="THAP_Znf"/>
</dbReference>
<keyword evidence="4 12" id="KW-0863">Zinc-finger</keyword>
<evidence type="ECO:0000256" key="4">
    <source>
        <dbReference type="ARBA" id="ARBA00022771"/>
    </source>
</evidence>
<evidence type="ECO:0000256" key="3">
    <source>
        <dbReference type="ARBA" id="ARBA00022723"/>
    </source>
</evidence>
<keyword evidence="6" id="KW-0805">Transcription regulation</keyword>
<comment type="similarity">
    <text evidence="2">Belongs to the THAP1 family.</text>
</comment>
<keyword evidence="9" id="KW-0804">Transcription</keyword>
<keyword evidence="10" id="KW-0539">Nucleus</keyword>
<dbReference type="InterPro" id="IPR026516">
    <property type="entry name" value="THAP1/10"/>
</dbReference>
<evidence type="ECO:0000256" key="7">
    <source>
        <dbReference type="ARBA" id="ARBA00023054"/>
    </source>
</evidence>
<dbReference type="GO" id="GO:0008270">
    <property type="term" value="F:zinc ion binding"/>
    <property type="evidence" value="ECO:0007669"/>
    <property type="project" value="UniProtKB-KW"/>
</dbReference>
<dbReference type="Pfam" id="PF05485">
    <property type="entry name" value="THAP"/>
    <property type="match status" value="1"/>
</dbReference>
<proteinExistence type="inferred from homology"/>
<evidence type="ECO:0000256" key="5">
    <source>
        <dbReference type="ARBA" id="ARBA00022833"/>
    </source>
</evidence>
<name>A0A146L0D5_LYGHE</name>
<evidence type="ECO:0000256" key="12">
    <source>
        <dbReference type="PROSITE-ProRule" id="PRU00309"/>
    </source>
</evidence>
<dbReference type="SUPFAM" id="SSF57716">
    <property type="entry name" value="Glucocorticoid receptor-like (DNA-binding domain)"/>
    <property type="match status" value="1"/>
</dbReference>
<dbReference type="GO" id="GO:0043565">
    <property type="term" value="F:sequence-specific DNA binding"/>
    <property type="evidence" value="ECO:0007669"/>
    <property type="project" value="InterPro"/>
</dbReference>
<dbReference type="SMART" id="SM00692">
    <property type="entry name" value="DM3"/>
    <property type="match status" value="1"/>
</dbReference>
<dbReference type="PROSITE" id="PS50950">
    <property type="entry name" value="ZF_THAP"/>
    <property type="match status" value="1"/>
</dbReference>
<keyword evidence="11" id="KW-0131">Cell cycle</keyword>
<dbReference type="PANTHER" id="PTHR46600">
    <property type="entry name" value="THAP DOMAIN-CONTAINING"/>
    <property type="match status" value="1"/>
</dbReference>
<accession>A0A146L0D5</accession>
<comment type="subcellular location">
    <subcellularLocation>
        <location evidence="1">Nucleus</location>
        <location evidence="1">Nucleoplasm</location>
    </subcellularLocation>
</comment>
<evidence type="ECO:0000256" key="10">
    <source>
        <dbReference type="ARBA" id="ARBA00023242"/>
    </source>
</evidence>